<dbReference type="GO" id="GO:0016787">
    <property type="term" value="F:hydrolase activity"/>
    <property type="evidence" value="ECO:0007669"/>
    <property type="project" value="UniProtKB-KW"/>
</dbReference>
<keyword evidence="3" id="KW-1185">Reference proteome</keyword>
<dbReference type="InterPro" id="IPR029058">
    <property type="entry name" value="AB_hydrolase_fold"/>
</dbReference>
<dbReference type="RefSeq" id="WP_008478276.1">
    <property type="nucleotide sequence ID" value="NZ_CAGS01000254.1"/>
</dbReference>
<reference evidence="2 3" key="1">
    <citation type="journal article" date="2012" name="ISME J.">
        <title>Nitrification expanded: discovery, physiology and genomics of a nitrite-oxidizing bacterium from the phylum Chloroflexi.</title>
        <authorList>
            <person name="Sorokin D.Y."/>
            <person name="Lucker S."/>
            <person name="Vejmelkova D."/>
            <person name="Kostrikina N.A."/>
            <person name="Kleerebezem R."/>
            <person name="Rijpstra W.I."/>
            <person name="Damste J.S."/>
            <person name="Le Paslier D."/>
            <person name="Muyzer G."/>
            <person name="Wagner M."/>
            <person name="van Loosdrecht M.C."/>
            <person name="Daims H."/>
        </authorList>
    </citation>
    <scope>NUCLEOTIDE SEQUENCE [LARGE SCALE GENOMIC DNA]</scope>
    <source>
        <strain evidence="3">none</strain>
    </source>
</reference>
<comment type="caution">
    <text evidence="2">The sequence shown here is derived from an EMBL/GenBank/DDBJ whole genome shotgun (WGS) entry which is preliminary data.</text>
</comment>
<evidence type="ECO:0000313" key="3">
    <source>
        <dbReference type="Proteomes" id="UP000004221"/>
    </source>
</evidence>
<dbReference type="PANTHER" id="PTHR43194">
    <property type="entry name" value="HYDROLASE ALPHA/BETA FOLD FAMILY"/>
    <property type="match status" value="1"/>
</dbReference>
<dbReference type="AlphaFoldDB" id="I4EHT3"/>
<dbReference type="Pfam" id="PF12697">
    <property type="entry name" value="Abhydrolase_6"/>
    <property type="match status" value="1"/>
</dbReference>
<feature type="domain" description="AB hydrolase-1" evidence="1">
    <location>
        <begin position="23"/>
        <end position="265"/>
    </location>
</feature>
<dbReference type="PRINTS" id="PR00111">
    <property type="entry name" value="ABHYDROLASE"/>
</dbReference>
<protein>
    <submittedName>
        <fullName evidence="2">Putative hydrolase</fullName>
    </submittedName>
</protein>
<dbReference type="Proteomes" id="UP000004221">
    <property type="component" value="Unassembled WGS sequence"/>
</dbReference>
<accession>I4EHT3</accession>
<dbReference type="OrthoDB" id="252464at2"/>
<gene>
    <name evidence="2" type="ORF">NITHO_3270003</name>
</gene>
<evidence type="ECO:0000259" key="1">
    <source>
        <dbReference type="Pfam" id="PF12697"/>
    </source>
</evidence>
<organism evidence="2 3">
    <name type="scientific">Nitrolancea hollandica Lb</name>
    <dbReference type="NCBI Taxonomy" id="1129897"/>
    <lineage>
        <taxon>Bacteria</taxon>
        <taxon>Pseudomonadati</taxon>
        <taxon>Thermomicrobiota</taxon>
        <taxon>Thermomicrobia</taxon>
        <taxon>Sphaerobacterales</taxon>
        <taxon>Sphaerobacterineae</taxon>
        <taxon>Sphaerobacteraceae</taxon>
        <taxon>Nitrolancea</taxon>
    </lineage>
</organism>
<dbReference type="PANTHER" id="PTHR43194:SF5">
    <property type="entry name" value="PIMELOYL-[ACYL-CARRIER PROTEIN] METHYL ESTER ESTERASE"/>
    <property type="match status" value="1"/>
</dbReference>
<proteinExistence type="predicted"/>
<sequence length="278" mass="30659">MPTAKIDGVNLFYERTGIIGEPLVLVHGSWTDHHNWDAVVPALSQTFRVLSYDRRGHGRSERALGQGLVRQDMADLAELITQLDLAPAHIVGHSFGGSVVLRLAVEQPELFRSLIVHEPPLLDLLADDPTTSSLYSLDKETVRRIHEVAEDLERGDLVGAAHRFVDTVAFGPGAWEHLPPSVQQSFIRNAPPFLDQVRDPDAFAIDLARLARFPHPMLLTQGDHSPPFLPPIMAKLRAAMPRAEARTLTGAGHTPQVSHPTEYAELITAFIRDQAGSR</sequence>
<dbReference type="SUPFAM" id="SSF53474">
    <property type="entry name" value="alpha/beta-Hydrolases"/>
    <property type="match status" value="1"/>
</dbReference>
<evidence type="ECO:0000313" key="2">
    <source>
        <dbReference type="EMBL" id="CCF84245.1"/>
    </source>
</evidence>
<dbReference type="InterPro" id="IPR000073">
    <property type="entry name" value="AB_hydrolase_1"/>
</dbReference>
<name>I4EHT3_9BACT</name>
<dbReference type="InterPro" id="IPR050228">
    <property type="entry name" value="Carboxylesterase_BioH"/>
</dbReference>
<dbReference type="Gene3D" id="3.40.50.1820">
    <property type="entry name" value="alpha/beta hydrolase"/>
    <property type="match status" value="1"/>
</dbReference>
<dbReference type="EMBL" id="CAGS01000254">
    <property type="protein sequence ID" value="CCF84245.1"/>
    <property type="molecule type" value="Genomic_DNA"/>
</dbReference>
<keyword evidence="2" id="KW-0378">Hydrolase</keyword>